<accession>A0ACC0MV15</accession>
<name>A0ACC0MV15_RHOML</name>
<comment type="caution">
    <text evidence="1">The sequence shown here is derived from an EMBL/GenBank/DDBJ whole genome shotgun (WGS) entry which is preliminary data.</text>
</comment>
<keyword evidence="2" id="KW-1185">Reference proteome</keyword>
<evidence type="ECO:0000313" key="2">
    <source>
        <dbReference type="Proteomes" id="UP001062846"/>
    </source>
</evidence>
<protein>
    <submittedName>
        <fullName evidence="1">Uncharacterized protein</fullName>
    </submittedName>
</protein>
<organism evidence="1 2">
    <name type="scientific">Rhododendron molle</name>
    <name type="common">Chinese azalea</name>
    <name type="synonym">Azalea mollis</name>
    <dbReference type="NCBI Taxonomy" id="49168"/>
    <lineage>
        <taxon>Eukaryota</taxon>
        <taxon>Viridiplantae</taxon>
        <taxon>Streptophyta</taxon>
        <taxon>Embryophyta</taxon>
        <taxon>Tracheophyta</taxon>
        <taxon>Spermatophyta</taxon>
        <taxon>Magnoliopsida</taxon>
        <taxon>eudicotyledons</taxon>
        <taxon>Gunneridae</taxon>
        <taxon>Pentapetalae</taxon>
        <taxon>asterids</taxon>
        <taxon>Ericales</taxon>
        <taxon>Ericaceae</taxon>
        <taxon>Ericoideae</taxon>
        <taxon>Rhodoreae</taxon>
        <taxon>Rhododendron</taxon>
    </lineage>
</organism>
<reference evidence="1" key="1">
    <citation type="submission" date="2022-02" db="EMBL/GenBank/DDBJ databases">
        <title>Plant Genome Project.</title>
        <authorList>
            <person name="Zhang R.-G."/>
        </authorList>
    </citation>
    <scope>NUCLEOTIDE SEQUENCE</scope>
    <source>
        <strain evidence="1">AT1</strain>
    </source>
</reference>
<dbReference type="EMBL" id="CM046395">
    <property type="protein sequence ID" value="KAI8544735.1"/>
    <property type="molecule type" value="Genomic_DNA"/>
</dbReference>
<proteinExistence type="predicted"/>
<gene>
    <name evidence="1" type="ORF">RHMOL_Rhmol08G0318100</name>
</gene>
<sequence>MAVFIGEMAEEPVNVNEFQELAKRALPKMYFDFYNGGAEDQYTLKENMEAFHRITLREVATARAAAACNTIMGLSFSSTCTVEEVASSCNAVRFFQIYVCKRRDLTAMLVQRAERNGFKAMILTVDSPRLGRREADIKNRMISPQLKNFEGLLSTEVASMSRGFLLPHICI</sequence>
<dbReference type="Proteomes" id="UP001062846">
    <property type="component" value="Chromosome 8"/>
</dbReference>
<evidence type="ECO:0000313" key="1">
    <source>
        <dbReference type="EMBL" id="KAI8544735.1"/>
    </source>
</evidence>